<feature type="transmembrane region" description="Helical" evidence="1">
    <location>
        <begin position="34"/>
        <end position="55"/>
    </location>
</feature>
<evidence type="ECO:0000313" key="2">
    <source>
        <dbReference type="EMBL" id="AIE60102.1"/>
    </source>
</evidence>
<evidence type="ECO:0000256" key="1">
    <source>
        <dbReference type="SAM" id="Phobius"/>
    </source>
</evidence>
<name>I3E8K9_BACMM</name>
<dbReference type="AlphaFoldDB" id="I3E8K9"/>
<dbReference type="STRING" id="796606.BMMGA3_08490"/>
<reference evidence="2 3" key="1">
    <citation type="journal article" date="2015" name="BMC Genomics">
        <title>Transcriptome analysis of thermophilic methylotrophic Bacillus methanolicus MGA3 using RNA-sequencing provides detailed insights into its previously uncharted transcriptional landscape.</title>
        <authorList>
            <person name="Irla M."/>
            <person name="Neshat A."/>
            <person name="Brautaset T."/>
            <person name="Ruckert C."/>
            <person name="Kalinowski J."/>
            <person name="Wendisch V.F."/>
        </authorList>
    </citation>
    <scope>NUCLEOTIDE SEQUENCE [LARGE SCALE GENOMIC DNA]</scope>
    <source>
        <strain evidence="3">MGA3 / ATCC 53907</strain>
    </source>
</reference>
<dbReference type="KEGG" id="bmet:BMMGA3_08490"/>
<keyword evidence="1" id="KW-0812">Transmembrane</keyword>
<keyword evidence="1" id="KW-0472">Membrane</keyword>
<proteinExistence type="predicted"/>
<protein>
    <submittedName>
        <fullName evidence="2">Putative membrane protein</fullName>
    </submittedName>
</protein>
<dbReference type="Pfam" id="PF10823">
    <property type="entry name" value="DUF2568"/>
    <property type="match status" value="1"/>
</dbReference>
<dbReference type="RefSeq" id="WP_004434159.1">
    <property type="nucleotide sequence ID" value="NZ_ADWW01000002.1"/>
</dbReference>
<keyword evidence="3" id="KW-1185">Reference proteome</keyword>
<dbReference type="EMBL" id="CP007739">
    <property type="protein sequence ID" value="AIE60102.1"/>
    <property type="molecule type" value="Genomic_DNA"/>
</dbReference>
<dbReference type="Proteomes" id="UP000027602">
    <property type="component" value="Chromosome"/>
</dbReference>
<keyword evidence="1" id="KW-1133">Transmembrane helix</keyword>
<dbReference type="OrthoDB" id="4557830at2"/>
<sequence length="112" mass="12282">MFVIKSLNLALRFVLELCALAALTYWGYRAGTGSITKIGLGAGIPLFTAIIWATFGAPGSSMELPEPLRFVLEFIIFGMAAVSIIASGHTNLARTFILLVIINRVLMFFWKQ</sequence>
<gene>
    <name evidence="2" type="ORF">BMMGA3_08490</name>
</gene>
<feature type="transmembrane region" description="Helical" evidence="1">
    <location>
        <begin position="67"/>
        <end position="86"/>
    </location>
</feature>
<dbReference type="HOGENOM" id="CLU_149376_1_1_9"/>
<accession>I3E8K9</accession>
<organism evidence="2 3">
    <name type="scientific">Bacillus methanolicus (strain MGA3 / ATCC 53907)</name>
    <dbReference type="NCBI Taxonomy" id="796606"/>
    <lineage>
        <taxon>Bacteria</taxon>
        <taxon>Bacillati</taxon>
        <taxon>Bacillota</taxon>
        <taxon>Bacilli</taxon>
        <taxon>Bacillales</taxon>
        <taxon>Bacillaceae</taxon>
        <taxon>Bacillus</taxon>
    </lineage>
</organism>
<dbReference type="eggNOG" id="ENOG5033D6D">
    <property type="taxonomic scope" value="Bacteria"/>
</dbReference>
<feature type="transmembrane region" description="Helical" evidence="1">
    <location>
        <begin position="9"/>
        <end position="28"/>
    </location>
</feature>
<dbReference type="InterPro" id="IPR021214">
    <property type="entry name" value="DUF2568"/>
</dbReference>
<evidence type="ECO:0000313" key="3">
    <source>
        <dbReference type="Proteomes" id="UP000027602"/>
    </source>
</evidence>